<evidence type="ECO:0000256" key="5">
    <source>
        <dbReference type="SAM" id="Coils"/>
    </source>
</evidence>
<evidence type="ECO:0000313" key="9">
    <source>
        <dbReference type="Proteomes" id="UP000003786"/>
    </source>
</evidence>
<dbReference type="PANTHER" id="PTHR12341">
    <property type="entry name" value="5'-&gt;3' EXORIBONUCLEASE"/>
    <property type="match status" value="1"/>
</dbReference>
<keyword evidence="3" id="KW-0269">Exonuclease</keyword>
<gene>
    <name evidence="8" type="ORF">TOT_010000791</name>
</gene>
<proteinExistence type="inferred from homology"/>
<dbReference type="PANTHER" id="PTHR12341:SF7">
    <property type="entry name" value="5'-3' EXORIBONUCLEASE 1"/>
    <property type="match status" value="1"/>
</dbReference>
<dbReference type="RefSeq" id="XP_009689634.1">
    <property type="nucleotide sequence ID" value="XM_009691339.1"/>
</dbReference>
<keyword evidence="2" id="KW-0378">Hydrolase</keyword>
<dbReference type="Proteomes" id="UP000003786">
    <property type="component" value="Chromosome 1"/>
</dbReference>
<evidence type="ECO:0000259" key="7">
    <source>
        <dbReference type="Pfam" id="PF17846"/>
    </source>
</evidence>
<evidence type="ECO:0000256" key="4">
    <source>
        <dbReference type="ARBA" id="ARBA00038299"/>
    </source>
</evidence>
<feature type="domain" description="Xrn1 N-terminal" evidence="6">
    <location>
        <begin position="88"/>
        <end position="325"/>
    </location>
</feature>
<keyword evidence="9" id="KW-1185">Reference proteome</keyword>
<dbReference type="STRING" id="869250.J4C7N2"/>
<dbReference type="CDD" id="cd18673">
    <property type="entry name" value="PIN_XRN1-2-like"/>
    <property type="match status" value="1"/>
</dbReference>
<evidence type="ECO:0000256" key="2">
    <source>
        <dbReference type="ARBA" id="ARBA00022801"/>
    </source>
</evidence>
<dbReference type="Pfam" id="PF03159">
    <property type="entry name" value="XRN_N"/>
    <property type="match status" value="1"/>
</dbReference>
<dbReference type="InterPro" id="IPR004859">
    <property type="entry name" value="Xrn1_N"/>
</dbReference>
<keyword evidence="5" id="KW-0175">Coiled coil</keyword>
<dbReference type="InterPro" id="IPR027073">
    <property type="entry name" value="5_3_exoribonuclease"/>
</dbReference>
<evidence type="ECO:0000256" key="3">
    <source>
        <dbReference type="ARBA" id="ARBA00022839"/>
    </source>
</evidence>
<dbReference type="OrthoDB" id="372487at2759"/>
<dbReference type="eggNOG" id="KOG2045">
    <property type="taxonomic scope" value="Eukaryota"/>
</dbReference>
<dbReference type="GO" id="GO:0000956">
    <property type="term" value="P:nuclear-transcribed mRNA catabolic process"/>
    <property type="evidence" value="ECO:0007669"/>
    <property type="project" value="TreeGrafter"/>
</dbReference>
<dbReference type="InterPro" id="IPR041412">
    <property type="entry name" value="Xrn1_helical"/>
</dbReference>
<feature type="coiled-coil region" evidence="5">
    <location>
        <begin position="464"/>
        <end position="491"/>
    </location>
</feature>
<name>J4C7N2_THEOR</name>
<dbReference type="EMBL" id="AP011946">
    <property type="protein sequence ID" value="BAM39333.1"/>
    <property type="molecule type" value="Genomic_DNA"/>
</dbReference>
<dbReference type="AlphaFoldDB" id="J4C7N2"/>
<evidence type="ECO:0000313" key="8">
    <source>
        <dbReference type="EMBL" id="BAM39333.1"/>
    </source>
</evidence>
<dbReference type="OMA" id="YENKCDI"/>
<dbReference type="VEuPathDB" id="PiroplasmaDB:TOT_010000791"/>
<feature type="domain" description="Xrn1 helical" evidence="7">
    <location>
        <begin position="561"/>
        <end position="635"/>
    </location>
</feature>
<dbReference type="GO" id="GO:0003723">
    <property type="term" value="F:RNA binding"/>
    <property type="evidence" value="ECO:0007669"/>
    <property type="project" value="TreeGrafter"/>
</dbReference>
<reference evidence="8 9" key="1">
    <citation type="journal article" date="2012" name="MBio">
        <title>Comparative genome analysis of three eukaryotic parasites with differing abilities to transform leukocytes reveals key mediators of Theileria-induced leukocyte transformation.</title>
        <authorList>
            <person name="Hayashida K."/>
            <person name="Hara Y."/>
            <person name="Abe T."/>
            <person name="Yamasaki C."/>
            <person name="Toyoda A."/>
            <person name="Kosuge T."/>
            <person name="Suzuki Y."/>
            <person name="Sato Y."/>
            <person name="Kawashima S."/>
            <person name="Katayama T."/>
            <person name="Wakaguri H."/>
            <person name="Inoue N."/>
            <person name="Homma K."/>
            <person name="Tada-Umezaki M."/>
            <person name="Yagi Y."/>
            <person name="Fujii Y."/>
            <person name="Habara T."/>
            <person name="Kanehisa M."/>
            <person name="Watanabe H."/>
            <person name="Ito K."/>
            <person name="Gojobori T."/>
            <person name="Sugawara H."/>
            <person name="Imanishi T."/>
            <person name="Weir W."/>
            <person name="Gardner M."/>
            <person name="Pain A."/>
            <person name="Shiels B."/>
            <person name="Hattori M."/>
            <person name="Nene V."/>
            <person name="Sugimoto C."/>
        </authorList>
    </citation>
    <scope>NUCLEOTIDE SEQUENCE [LARGE SCALE GENOMIC DNA]</scope>
    <source>
        <strain evidence="8 9">Shintoku</strain>
    </source>
</reference>
<dbReference type="GO" id="GO:0004534">
    <property type="term" value="F:5'-3' RNA exonuclease activity"/>
    <property type="evidence" value="ECO:0007669"/>
    <property type="project" value="TreeGrafter"/>
</dbReference>
<dbReference type="KEGG" id="tot:TOT_010000791"/>
<accession>J4C7N2</accession>
<protein>
    <submittedName>
        <fullName evidence="8">5'-3' exoribonuclease 1</fullName>
    </submittedName>
</protein>
<dbReference type="GO" id="GO:0005634">
    <property type="term" value="C:nucleus"/>
    <property type="evidence" value="ECO:0007669"/>
    <property type="project" value="TreeGrafter"/>
</dbReference>
<feature type="domain" description="Xrn1 helical" evidence="7">
    <location>
        <begin position="402"/>
        <end position="500"/>
    </location>
</feature>
<dbReference type="GeneID" id="20713665"/>
<dbReference type="Gene3D" id="1.25.40.1050">
    <property type="match status" value="1"/>
</dbReference>
<evidence type="ECO:0000256" key="1">
    <source>
        <dbReference type="ARBA" id="ARBA00022722"/>
    </source>
</evidence>
<evidence type="ECO:0000259" key="6">
    <source>
        <dbReference type="Pfam" id="PF03159"/>
    </source>
</evidence>
<keyword evidence="1" id="KW-0540">Nuclease</keyword>
<comment type="similarity">
    <text evidence="4">Belongs to the 5'-3' exonuclease family.</text>
</comment>
<dbReference type="Gene3D" id="3.40.50.12390">
    <property type="match status" value="2"/>
</dbReference>
<sequence length="642" mass="75649">MSIAEPIMKQNFRGISDGALLKCFFIFKTTLYASETQCVKIQSLGRASFIIKPGFRSLKNERLSQNFNFTNHDPLRKDSLPQRFKLQGVPRLYGWMMENFSKMRIPLQDSDIYGKVDYFYVDMNAVIHAATHGNVSPSLMMEDQQRMRRIVTALLKIFKLVKPKKMMYIGVDGVCPSAKINQQRTRRFRLYKSTTKPGFKPYYKSEEGKYEYTVKKLPIQSYDNVSFDPSYISPGTEFMSMMDSELRNWIALQTYEGTWEDRYIVYSGTDVPGEGEHKIYDAIRRMAECDPKVKQENHLVYGLDADLMMLSLITKMPNMYILREKYDHAPHKLAKIKPNPYYSKETGLLHFHGMDYIDFKISDYEVLSMRFLRRIMYSRCIRTSEAVSNDANKFLFNQNSRNRLTDDFSLLSFLAVDKLCTTNVGNDFLPHLPTVELCNSSFNDLVNTYYKMLPKFRGFLTESYKINMSRLQQLMKELSKLEIKYFKQKSTLEKISEFSDPKKYAKYYYENKCDIDFNNKQAIRKMGCFGHYRIITQDAQAGIGVTSITTRRWCRTWQRYQQHQLRKLGEYFPEDFEICEEGKENEWEHVVKLPFLDTRHLSKVARSVNDELKYTNLYKNKPGYTNVYHRRAKDSTNRKSQT</sequence>
<dbReference type="Pfam" id="PF17846">
    <property type="entry name" value="XRN_M"/>
    <property type="match status" value="2"/>
</dbReference>
<organism evidence="8 9">
    <name type="scientific">Theileria orientalis strain Shintoku</name>
    <dbReference type="NCBI Taxonomy" id="869250"/>
    <lineage>
        <taxon>Eukaryota</taxon>
        <taxon>Sar</taxon>
        <taxon>Alveolata</taxon>
        <taxon>Apicomplexa</taxon>
        <taxon>Aconoidasida</taxon>
        <taxon>Piroplasmida</taxon>
        <taxon>Theileriidae</taxon>
        <taxon>Theileria</taxon>
    </lineage>
</organism>